<accession>A0AAV3T1I4</accession>
<sequence>MSTYEEFLDGEHPEHVAVYLTEGMVGDLGPLEQYGERTDDGIVLVVPGDQGRSVFKQVTGMEAMQFSQQAMGTNGDIADSLAGGDCPSKHPDEPASDHETEFVFAFFEEQNEEVGGLYAEGDVMHAYAYCECGTAYSDRWVV</sequence>
<gene>
    <name evidence="2" type="ORF">GCM10009019_12300</name>
</gene>
<evidence type="ECO:0000256" key="1">
    <source>
        <dbReference type="SAM" id="MobiDB-lite"/>
    </source>
</evidence>
<dbReference type="Proteomes" id="UP001500194">
    <property type="component" value="Unassembled WGS sequence"/>
</dbReference>
<dbReference type="EMBL" id="BAAADU010000002">
    <property type="protein sequence ID" value="GAA0650942.1"/>
    <property type="molecule type" value="Genomic_DNA"/>
</dbReference>
<keyword evidence="3" id="KW-1185">Reference proteome</keyword>
<organism evidence="2 3">
    <name type="scientific">Salarchaeum japonicum</name>
    <dbReference type="NCBI Taxonomy" id="555573"/>
    <lineage>
        <taxon>Archaea</taxon>
        <taxon>Methanobacteriati</taxon>
        <taxon>Methanobacteriota</taxon>
        <taxon>Stenosarchaea group</taxon>
        <taxon>Halobacteria</taxon>
        <taxon>Halobacteriales</taxon>
        <taxon>Halobacteriaceae</taxon>
    </lineage>
</organism>
<reference evidence="2 3" key="1">
    <citation type="journal article" date="2019" name="Int. J. Syst. Evol. Microbiol.">
        <title>The Global Catalogue of Microorganisms (GCM) 10K type strain sequencing project: providing services to taxonomists for standard genome sequencing and annotation.</title>
        <authorList>
            <consortium name="The Broad Institute Genomics Platform"/>
            <consortium name="The Broad Institute Genome Sequencing Center for Infectious Disease"/>
            <person name="Wu L."/>
            <person name="Ma J."/>
        </authorList>
    </citation>
    <scope>NUCLEOTIDE SEQUENCE [LARGE SCALE GENOMIC DNA]</scope>
    <source>
        <strain evidence="2 3">JCM 16327</strain>
    </source>
</reference>
<dbReference type="Pfam" id="PF19123">
    <property type="entry name" value="DUF5807"/>
    <property type="match status" value="1"/>
</dbReference>
<feature type="compositionally biased region" description="Basic and acidic residues" evidence="1">
    <location>
        <begin position="87"/>
        <end position="97"/>
    </location>
</feature>
<evidence type="ECO:0000313" key="2">
    <source>
        <dbReference type="EMBL" id="GAA0650942.1"/>
    </source>
</evidence>
<proteinExistence type="predicted"/>
<protein>
    <submittedName>
        <fullName evidence="2">DUF5807 family protein</fullName>
    </submittedName>
</protein>
<dbReference type="AlphaFoldDB" id="A0AAV3T1I4"/>
<name>A0AAV3T1I4_9EURY</name>
<evidence type="ECO:0000313" key="3">
    <source>
        <dbReference type="Proteomes" id="UP001500194"/>
    </source>
</evidence>
<dbReference type="InterPro" id="IPR043830">
    <property type="entry name" value="DUF5807"/>
</dbReference>
<dbReference type="RefSeq" id="WP_227261075.1">
    <property type="nucleotide sequence ID" value="NZ_BAAADU010000002.1"/>
</dbReference>
<feature type="region of interest" description="Disordered" evidence="1">
    <location>
        <begin position="77"/>
        <end position="97"/>
    </location>
</feature>
<dbReference type="GeneID" id="68574101"/>
<comment type="caution">
    <text evidence="2">The sequence shown here is derived from an EMBL/GenBank/DDBJ whole genome shotgun (WGS) entry which is preliminary data.</text>
</comment>